<accession>E1JU25</accession>
<dbReference type="CDD" id="cd02980">
    <property type="entry name" value="TRX_Fd_family"/>
    <property type="match status" value="1"/>
</dbReference>
<organism evidence="1 2">
    <name type="scientific">Solidesulfovibrio fructosivorans JJ]</name>
    <dbReference type="NCBI Taxonomy" id="596151"/>
    <lineage>
        <taxon>Bacteria</taxon>
        <taxon>Pseudomonadati</taxon>
        <taxon>Thermodesulfobacteriota</taxon>
        <taxon>Desulfovibrionia</taxon>
        <taxon>Desulfovibrionales</taxon>
        <taxon>Desulfovibrionaceae</taxon>
        <taxon>Solidesulfovibrio</taxon>
    </lineage>
</organism>
<dbReference type="AlphaFoldDB" id="E1JU25"/>
<dbReference type="InterPro" id="IPR036249">
    <property type="entry name" value="Thioredoxin-like_sf"/>
</dbReference>
<dbReference type="RefSeq" id="WP_005991918.1">
    <property type="nucleotide sequence ID" value="NZ_AECZ01000006.1"/>
</dbReference>
<evidence type="ECO:0000313" key="2">
    <source>
        <dbReference type="Proteomes" id="UP000006250"/>
    </source>
</evidence>
<dbReference type="eggNOG" id="COG3411">
    <property type="taxonomic scope" value="Bacteria"/>
</dbReference>
<dbReference type="Gene3D" id="3.40.30.10">
    <property type="entry name" value="Glutaredoxin"/>
    <property type="match status" value="1"/>
</dbReference>
<reference evidence="1 2" key="1">
    <citation type="submission" date="2010-08" db="EMBL/GenBank/DDBJ databases">
        <title>The draft genome of Desulfovibrio fructosovorans JJ.</title>
        <authorList>
            <consortium name="US DOE Joint Genome Institute (JGI-PGF)"/>
            <person name="Lucas S."/>
            <person name="Copeland A."/>
            <person name="Lapidus A."/>
            <person name="Cheng J.-F."/>
            <person name="Bruce D."/>
            <person name="Goodwin L."/>
            <person name="Pitluck S."/>
            <person name="Land M.L."/>
            <person name="Hauser L."/>
            <person name="Chang Y.-J."/>
            <person name="Jeffries C."/>
            <person name="Wall J.D."/>
            <person name="Stahl D.A."/>
            <person name="Arkin A.P."/>
            <person name="Dehal P."/>
            <person name="Stolyar S.M."/>
            <person name="Hazen T.C."/>
            <person name="Woyke T.J."/>
        </authorList>
    </citation>
    <scope>NUCLEOTIDE SEQUENCE [LARGE SCALE GENOMIC DNA]</scope>
    <source>
        <strain evidence="1 2">JJ</strain>
    </source>
</reference>
<evidence type="ECO:0000313" key="1">
    <source>
        <dbReference type="EMBL" id="EFL51955.1"/>
    </source>
</evidence>
<dbReference type="Proteomes" id="UP000006250">
    <property type="component" value="Unassembled WGS sequence"/>
</dbReference>
<protein>
    <submittedName>
        <fullName evidence="1">2Fe-2S ferredoxin</fullName>
    </submittedName>
</protein>
<comment type="caution">
    <text evidence="1">The sequence shown here is derived from an EMBL/GenBank/DDBJ whole genome shotgun (WGS) entry which is preliminary data.</text>
</comment>
<dbReference type="OrthoDB" id="9800597at2"/>
<sequence length="103" mass="11555">MAIEKPQYLINVCASFRVKGEAKGICHKKGSHNLMGYFEEGVLDRGIDARIVSTGCMKQCEEGPIVVVMPENWWYRGIDSEDKVDEILDALENGEACEEHLLP</sequence>
<dbReference type="SUPFAM" id="SSF52833">
    <property type="entry name" value="Thioredoxin-like"/>
    <property type="match status" value="1"/>
</dbReference>
<dbReference type="STRING" id="596151.DesfrDRAFT_1124"/>
<dbReference type="EMBL" id="AECZ01000006">
    <property type="protein sequence ID" value="EFL51955.1"/>
    <property type="molecule type" value="Genomic_DNA"/>
</dbReference>
<proteinExistence type="predicted"/>
<keyword evidence="2" id="KW-1185">Reference proteome</keyword>
<name>E1JU25_SOLFR</name>
<gene>
    <name evidence="1" type="ORF">DesfrDRAFT_1124</name>
</gene>